<keyword evidence="5" id="KW-1185">Reference proteome</keyword>
<evidence type="ECO:0000313" key="5">
    <source>
        <dbReference type="Proteomes" id="UP001595453"/>
    </source>
</evidence>
<dbReference type="Proteomes" id="UP001595453">
    <property type="component" value="Unassembled WGS sequence"/>
</dbReference>
<evidence type="ECO:0000313" key="4">
    <source>
        <dbReference type="EMBL" id="MFC3034057.1"/>
    </source>
</evidence>
<dbReference type="SMART" id="SM00062">
    <property type="entry name" value="PBPb"/>
    <property type="match status" value="1"/>
</dbReference>
<organism evidence="4 5">
    <name type="scientific">Pseudoalteromonas fenneropenaei</name>
    <dbReference type="NCBI Taxonomy" id="1737459"/>
    <lineage>
        <taxon>Bacteria</taxon>
        <taxon>Pseudomonadati</taxon>
        <taxon>Pseudomonadota</taxon>
        <taxon>Gammaproteobacteria</taxon>
        <taxon>Alteromonadales</taxon>
        <taxon>Pseudoalteromonadaceae</taxon>
        <taxon>Pseudoalteromonas</taxon>
    </lineage>
</organism>
<dbReference type="EMBL" id="JBHRSD010000029">
    <property type="protein sequence ID" value="MFC3034057.1"/>
    <property type="molecule type" value="Genomic_DNA"/>
</dbReference>
<feature type="domain" description="Solute-binding protein family 3/N-terminal" evidence="3">
    <location>
        <begin position="27"/>
        <end position="257"/>
    </location>
</feature>
<gene>
    <name evidence="4" type="ORF">ACFOEE_16250</name>
</gene>
<keyword evidence="2" id="KW-0732">Signal</keyword>
<accession>A0ABV7CNF1</accession>
<dbReference type="SUPFAM" id="SSF53850">
    <property type="entry name" value="Periplasmic binding protein-like II"/>
    <property type="match status" value="1"/>
</dbReference>
<proteinExistence type="inferred from homology"/>
<sequence length="269" mass="30311">MSKHLYLFFFSALSLTQPLQSVAAKPVLSWCLDNFKGFHEFIDEYHQAVGPSVNLMLYLSEQIGVDLKMSPPTPPSRCFELLRSGEADVMTNLLYKPERAEFLDFIVMAERYPESLIMLADDLRDISTAKQLQSLNIATIRGHRYTAQIEAVLANNPTNGELHMQSLENALLMLRKKRIDAILSPTVVSATLLDAQPDKNQFQLVQLPAQFTDAQLVHIGVSKHTAHPELAKRLAEAIEQAKVSGVFKQLYDQEKIDQPLKSLPPKNRN</sequence>
<reference evidence="5" key="1">
    <citation type="journal article" date="2019" name="Int. J. Syst. Evol. Microbiol.">
        <title>The Global Catalogue of Microorganisms (GCM) 10K type strain sequencing project: providing services to taxonomists for standard genome sequencing and annotation.</title>
        <authorList>
            <consortium name="The Broad Institute Genomics Platform"/>
            <consortium name="The Broad Institute Genome Sequencing Center for Infectious Disease"/>
            <person name="Wu L."/>
            <person name="Ma J."/>
        </authorList>
    </citation>
    <scope>NUCLEOTIDE SEQUENCE [LARGE SCALE GENOMIC DNA]</scope>
    <source>
        <strain evidence="5">KCTC 42730</strain>
    </source>
</reference>
<evidence type="ECO:0000256" key="2">
    <source>
        <dbReference type="ARBA" id="ARBA00022729"/>
    </source>
</evidence>
<name>A0ABV7CNF1_9GAMM</name>
<dbReference type="RefSeq" id="WP_377126612.1">
    <property type="nucleotide sequence ID" value="NZ_JBHRSD010000029.1"/>
</dbReference>
<evidence type="ECO:0000259" key="3">
    <source>
        <dbReference type="SMART" id="SM00062"/>
    </source>
</evidence>
<dbReference type="InterPro" id="IPR001638">
    <property type="entry name" value="Solute-binding_3/MltF_N"/>
</dbReference>
<dbReference type="Gene3D" id="3.40.190.10">
    <property type="entry name" value="Periplasmic binding protein-like II"/>
    <property type="match status" value="2"/>
</dbReference>
<dbReference type="PANTHER" id="PTHR35936:SF19">
    <property type="entry name" value="AMINO-ACID-BINDING PROTEIN YXEM-RELATED"/>
    <property type="match status" value="1"/>
</dbReference>
<comment type="caution">
    <text evidence="4">The sequence shown here is derived from an EMBL/GenBank/DDBJ whole genome shotgun (WGS) entry which is preliminary data.</text>
</comment>
<protein>
    <submittedName>
        <fullName evidence="4">Substrate-binding periplasmic protein</fullName>
    </submittedName>
</protein>
<dbReference type="Pfam" id="PF00497">
    <property type="entry name" value="SBP_bac_3"/>
    <property type="match status" value="1"/>
</dbReference>
<comment type="similarity">
    <text evidence="1">Belongs to the bacterial solute-binding protein 3 family.</text>
</comment>
<evidence type="ECO:0000256" key="1">
    <source>
        <dbReference type="ARBA" id="ARBA00010333"/>
    </source>
</evidence>
<dbReference type="PANTHER" id="PTHR35936">
    <property type="entry name" value="MEMBRANE-BOUND LYTIC MUREIN TRANSGLYCOSYLASE F"/>
    <property type="match status" value="1"/>
</dbReference>